<proteinExistence type="predicted"/>
<organism evidence="1 2">
    <name type="scientific">Tahibacter harae</name>
    <dbReference type="NCBI Taxonomy" id="2963937"/>
    <lineage>
        <taxon>Bacteria</taxon>
        <taxon>Pseudomonadati</taxon>
        <taxon>Pseudomonadota</taxon>
        <taxon>Gammaproteobacteria</taxon>
        <taxon>Lysobacterales</taxon>
        <taxon>Rhodanobacteraceae</taxon>
        <taxon>Tahibacter</taxon>
    </lineage>
</organism>
<dbReference type="EMBL" id="JANFQO010000067">
    <property type="protein sequence ID" value="MCQ4167743.1"/>
    <property type="molecule type" value="Genomic_DNA"/>
</dbReference>
<accession>A0ABT1QZQ8</accession>
<evidence type="ECO:0000313" key="1">
    <source>
        <dbReference type="EMBL" id="MCQ4167743.1"/>
    </source>
</evidence>
<keyword evidence="2" id="KW-1185">Reference proteome</keyword>
<dbReference type="Proteomes" id="UP001165498">
    <property type="component" value="Unassembled WGS sequence"/>
</dbReference>
<comment type="caution">
    <text evidence="1">The sequence shown here is derived from an EMBL/GenBank/DDBJ whole genome shotgun (WGS) entry which is preliminary data.</text>
</comment>
<gene>
    <name evidence="1" type="ORF">NM961_23830</name>
</gene>
<sequence length="116" mass="13326">MKEYSAYLTFPAIDQNRVIQIKALAESVALQVDVGETFLEFEYSGRDSSRQVVRFLYELAKLLHDASGEVKCELVNDDGYDDFEFYRISEGRLICQIGRIVRGQEAVIYFKDSPNN</sequence>
<protein>
    <submittedName>
        <fullName evidence="1">Uncharacterized protein</fullName>
    </submittedName>
</protein>
<dbReference type="RefSeq" id="WP_255916921.1">
    <property type="nucleotide sequence ID" value="NZ_JANFQO010000067.1"/>
</dbReference>
<reference evidence="1" key="1">
    <citation type="submission" date="2022-07" db="EMBL/GenBank/DDBJ databases">
        <title>Tahibacter sp., a new gammaproteobacterium isolated from the silt sample collected at pig farm.</title>
        <authorList>
            <person name="Chen H."/>
        </authorList>
    </citation>
    <scope>NUCLEOTIDE SEQUENCE</scope>
    <source>
        <strain evidence="1">P2K</strain>
    </source>
</reference>
<name>A0ABT1QZQ8_9GAMM</name>
<evidence type="ECO:0000313" key="2">
    <source>
        <dbReference type="Proteomes" id="UP001165498"/>
    </source>
</evidence>